<dbReference type="Pfam" id="PF03372">
    <property type="entry name" value="Exo_endo_phos"/>
    <property type="match status" value="1"/>
</dbReference>
<proteinExistence type="predicted"/>
<dbReference type="InterPro" id="IPR000477">
    <property type="entry name" value="RT_dom"/>
</dbReference>
<dbReference type="PROSITE" id="PS50878">
    <property type="entry name" value="RT_POL"/>
    <property type="match status" value="1"/>
</dbReference>
<dbReference type="Pfam" id="PF00078">
    <property type="entry name" value="RVT_1"/>
    <property type="match status" value="1"/>
</dbReference>
<feature type="domain" description="Reverse transcriptase" evidence="2">
    <location>
        <begin position="482"/>
        <end position="762"/>
    </location>
</feature>
<name>A0A9W7H7L1_HIBTR</name>
<evidence type="ECO:0000313" key="3">
    <source>
        <dbReference type="EMBL" id="GMI72472.1"/>
    </source>
</evidence>
<evidence type="ECO:0000259" key="2">
    <source>
        <dbReference type="PROSITE" id="PS50878"/>
    </source>
</evidence>
<accession>A0A9W7H7L1</accession>
<sequence>MKLSILSWNIRGVRRKEKIRAVRKVIKKNKPKIIFLQETKLESISAKLVKAIWNDGVVKSAFSPALGSAGGLLCLWDSNFFHVTDCIVHQRFIALIGNMGSNLFSCGLLNVYGPSVDAEKSEFLSDILQFLENRNLPWCIGGDWNVFLDPAEKLGFSLNTTLIDLFRNFVHDAELIDLPLQGGKFTWSNNRDPPTFVRLDRFLVSSDFSLNFSNIVQRLLGKALSDHNAIFLFDEAVNWGPKPFKIFNFWFEEVGFEDTVRQALVNLKSKNSSLGIGGLIRGSKNAVKKWAAKLPSATGFAINKLEAEISLLESSLQEGRGSSDSILRLRTLRSSLWCEYRKEESYWLQKSRLRWFTEGDRNTRFFHLSTSHRRKTNAIEVIKVNGSSVTDPGLIKKAVKDHFDAAYNTKHALELVDFSLNFNRISEAQANALTRRFSCDVVWAALFTSDSNRAPGPDGCNLGFFKKFWPLLKNDIMHFFDEFHCERDWEAGINHSFITLIPKVDNPESLDEFRPISLVGGMYKILSKVLTSRLKSVIGELIGKSQFAFIAGRQILDCSFIANEVIDYMNKEKKEGIAFKIDFQKAYDSVNWDFLMRTMSKCGFNSKWCNWISRCISSASISVLVNGAPTDAFSISRGLRQGCSLSPLLFNLIGEALSLMLSKAVDKGLFSGLGVGCGDHCTFVSHLQFADDLLIFCEAAAEQVKNVKRVLRVFELASGLKINLSKSKIFGLNVDSSSLIAWANSVGCSIGQFPSSYLGLPLGVNRNSPALWAPVINKFEKKLGGWQSNLLSIGGRVILIKSILASLPIYFLSLFRMPKAISNRLNGLMARFLWGGSSEKSKIHWVKWIDVCKPKEIGGLDILDLDTVNRALLGKWSESTDRSKPCGRPPESSRTTAPVEPFAATLGS</sequence>
<dbReference type="OrthoDB" id="1702117at2759"/>
<evidence type="ECO:0000313" key="4">
    <source>
        <dbReference type="Proteomes" id="UP001165190"/>
    </source>
</evidence>
<dbReference type="CDD" id="cd01650">
    <property type="entry name" value="RT_nLTR_like"/>
    <property type="match status" value="1"/>
</dbReference>
<dbReference type="GO" id="GO:0003824">
    <property type="term" value="F:catalytic activity"/>
    <property type="evidence" value="ECO:0007669"/>
    <property type="project" value="InterPro"/>
</dbReference>
<dbReference type="PANTHER" id="PTHR33116:SF75">
    <property type="entry name" value="RIBONUCLEASE H PROTEIN"/>
    <property type="match status" value="1"/>
</dbReference>
<dbReference type="InterPro" id="IPR005135">
    <property type="entry name" value="Endo/exonuclease/phosphatase"/>
</dbReference>
<dbReference type="EMBL" id="BSYR01000010">
    <property type="protein sequence ID" value="GMI72472.1"/>
    <property type="molecule type" value="Genomic_DNA"/>
</dbReference>
<dbReference type="PANTHER" id="PTHR33116">
    <property type="entry name" value="REVERSE TRANSCRIPTASE ZINC-BINDING DOMAIN-CONTAINING PROTEIN-RELATED-RELATED"/>
    <property type="match status" value="1"/>
</dbReference>
<evidence type="ECO:0000256" key="1">
    <source>
        <dbReference type="SAM" id="MobiDB-lite"/>
    </source>
</evidence>
<dbReference type="Proteomes" id="UP001165190">
    <property type="component" value="Unassembled WGS sequence"/>
</dbReference>
<dbReference type="AlphaFoldDB" id="A0A9W7H7L1"/>
<dbReference type="Gene3D" id="3.60.10.10">
    <property type="entry name" value="Endonuclease/exonuclease/phosphatase"/>
    <property type="match status" value="1"/>
</dbReference>
<feature type="region of interest" description="Disordered" evidence="1">
    <location>
        <begin position="878"/>
        <end position="908"/>
    </location>
</feature>
<protein>
    <recommendedName>
        <fullName evidence="2">Reverse transcriptase domain-containing protein</fullName>
    </recommendedName>
</protein>
<organism evidence="3 4">
    <name type="scientific">Hibiscus trionum</name>
    <name type="common">Flower of an hour</name>
    <dbReference type="NCBI Taxonomy" id="183268"/>
    <lineage>
        <taxon>Eukaryota</taxon>
        <taxon>Viridiplantae</taxon>
        <taxon>Streptophyta</taxon>
        <taxon>Embryophyta</taxon>
        <taxon>Tracheophyta</taxon>
        <taxon>Spermatophyta</taxon>
        <taxon>Magnoliopsida</taxon>
        <taxon>eudicotyledons</taxon>
        <taxon>Gunneridae</taxon>
        <taxon>Pentapetalae</taxon>
        <taxon>rosids</taxon>
        <taxon>malvids</taxon>
        <taxon>Malvales</taxon>
        <taxon>Malvaceae</taxon>
        <taxon>Malvoideae</taxon>
        <taxon>Hibiscus</taxon>
    </lineage>
</organism>
<reference evidence="3" key="1">
    <citation type="submission" date="2023-05" db="EMBL/GenBank/DDBJ databases">
        <title>Genome and transcriptome analyses reveal genes involved in the formation of fine ridges on petal epidermal cells in Hibiscus trionum.</title>
        <authorList>
            <person name="Koshimizu S."/>
            <person name="Masuda S."/>
            <person name="Ishii T."/>
            <person name="Shirasu K."/>
            <person name="Hoshino A."/>
            <person name="Arita M."/>
        </authorList>
    </citation>
    <scope>NUCLEOTIDE SEQUENCE</scope>
    <source>
        <strain evidence="3">Hamamatsu line</strain>
    </source>
</reference>
<dbReference type="SUPFAM" id="SSF56672">
    <property type="entry name" value="DNA/RNA polymerases"/>
    <property type="match status" value="1"/>
</dbReference>
<gene>
    <name evidence="3" type="ORF">HRI_000916500</name>
</gene>
<keyword evidence="4" id="KW-1185">Reference proteome</keyword>
<dbReference type="InterPro" id="IPR036691">
    <property type="entry name" value="Endo/exonu/phosph_ase_sf"/>
</dbReference>
<dbReference type="InterPro" id="IPR043502">
    <property type="entry name" value="DNA/RNA_pol_sf"/>
</dbReference>
<comment type="caution">
    <text evidence="3">The sequence shown here is derived from an EMBL/GenBank/DDBJ whole genome shotgun (WGS) entry which is preliminary data.</text>
</comment>
<dbReference type="SUPFAM" id="SSF56219">
    <property type="entry name" value="DNase I-like"/>
    <property type="match status" value="1"/>
</dbReference>